<dbReference type="InterPro" id="IPR011042">
    <property type="entry name" value="6-blade_b-propeller_TolB-like"/>
</dbReference>
<dbReference type="InterPro" id="IPR011041">
    <property type="entry name" value="Quinoprot_gluc/sorb_DH_b-prop"/>
</dbReference>
<gene>
    <name evidence="2" type="ORF">NBG4_390016</name>
</gene>
<accession>A0A2U3QHS4</accession>
<dbReference type="InterPro" id="IPR012938">
    <property type="entry name" value="Glc/Sorbosone_DH"/>
</dbReference>
<protein>
    <submittedName>
        <fullName evidence="2">Glucose/sorbosone dehydrogenase</fullName>
    </submittedName>
</protein>
<feature type="domain" description="Glucose/Sorbosone dehydrogenase" evidence="1">
    <location>
        <begin position="16"/>
        <end position="333"/>
    </location>
</feature>
<dbReference type="Gene3D" id="2.120.10.30">
    <property type="entry name" value="TolB, C-terminal domain"/>
    <property type="match status" value="1"/>
</dbReference>
<reference evidence="3" key="1">
    <citation type="submission" date="2018-03" db="EMBL/GenBank/DDBJ databases">
        <authorList>
            <person name="Zecchin S."/>
        </authorList>
    </citation>
    <scope>NUCLEOTIDE SEQUENCE [LARGE SCALE GENOMIC DNA]</scope>
</reference>
<dbReference type="SUPFAM" id="SSF50952">
    <property type="entry name" value="Soluble quinoprotein glucose dehydrogenase"/>
    <property type="match status" value="1"/>
</dbReference>
<dbReference type="PANTHER" id="PTHR19328:SF13">
    <property type="entry name" value="HIPL1 PROTEIN"/>
    <property type="match status" value="1"/>
</dbReference>
<dbReference type="Proteomes" id="UP000245125">
    <property type="component" value="Unassembled WGS sequence"/>
</dbReference>
<evidence type="ECO:0000313" key="3">
    <source>
        <dbReference type="Proteomes" id="UP000245125"/>
    </source>
</evidence>
<sequence>MPDGDNVRVEVWIENLDIPWSLLFLPDGRALVSERKGRILLIKNGKVQSRPYAVLDVAHIGEGGLMGLAADPGFPSKPFIYAMHTYEENGKLYNRVIRLKDKGENGVFEKTIIDKLPGGTFHNGGRIAFGPDRLLYITAGETFKAELAQDLSSLGGKVLRVDREGGIPSDNPFKGSPIYSYGQRNPQGISWQPETGRLFESEHGPSGEYGHFANDEINIIVKGGNYGWPKVIGAPGLKQYIDPIIVWKHTTPPSGITFYKGDLLKNLRGDLFVATLKSQALLRIKLAKDSAKVTRIERWFTSDYSEGKYGRLRDVVQGPDGALYFLSNNRDGRGTPKPGDDKIYRIVPK</sequence>
<organism evidence="2 3">
    <name type="scientific">Candidatus Sulfobium mesophilum</name>
    <dbReference type="NCBI Taxonomy" id="2016548"/>
    <lineage>
        <taxon>Bacteria</taxon>
        <taxon>Pseudomonadati</taxon>
        <taxon>Nitrospirota</taxon>
        <taxon>Nitrospiria</taxon>
        <taxon>Nitrospirales</taxon>
        <taxon>Nitrospiraceae</taxon>
        <taxon>Candidatus Sulfobium</taxon>
    </lineage>
</organism>
<dbReference type="PANTHER" id="PTHR19328">
    <property type="entry name" value="HEDGEHOG-INTERACTING PROTEIN"/>
    <property type="match status" value="1"/>
</dbReference>
<keyword evidence="3" id="KW-1185">Reference proteome</keyword>
<dbReference type="AlphaFoldDB" id="A0A2U3QHS4"/>
<name>A0A2U3QHS4_9BACT</name>
<dbReference type="Pfam" id="PF07995">
    <property type="entry name" value="GSDH"/>
    <property type="match status" value="1"/>
</dbReference>
<proteinExistence type="predicted"/>
<dbReference type="EMBL" id="OUUY01000085">
    <property type="protein sequence ID" value="SPQ00952.1"/>
    <property type="molecule type" value="Genomic_DNA"/>
</dbReference>
<evidence type="ECO:0000259" key="1">
    <source>
        <dbReference type="Pfam" id="PF07995"/>
    </source>
</evidence>
<evidence type="ECO:0000313" key="2">
    <source>
        <dbReference type="EMBL" id="SPQ00952.1"/>
    </source>
</evidence>